<dbReference type="Gene3D" id="3.40.50.970">
    <property type="match status" value="1"/>
</dbReference>
<dbReference type="InterPro" id="IPR009014">
    <property type="entry name" value="Transketo_C/PFOR_II"/>
</dbReference>
<dbReference type="PANTHER" id="PTHR43825:SF1">
    <property type="entry name" value="TRANSKETOLASE-LIKE PYRIMIDINE-BINDING DOMAIN-CONTAINING PROTEIN"/>
    <property type="match status" value="1"/>
</dbReference>
<sequence>MNKEALNPRIVFGDALLEAGQKNDRVLAISTDSSGGSQLTAFKNAFPERHIEYGIMEQGAVGYAAGLATTGWVPFYAAIAPFVTGRPFEMLKDDLGYMKTNVKVVGRCSGVTYSDLGPTHHSIDDFAMLQTIPGMTILNPGDPVSIKKAVLAAADTYGPMYIRIGSPSMPVLYDESINFEIGKGIEMREGSDVTLIATGTMLAYAVEACEKLEAEGVSVQLIDMHTIKPLDTALISRCASKTGRIVTLEEHYINGGLGSAVARYCSETNPVPVKCLGVKDEWVGNGPYEPLLESCGLGLDQIVKDIAEFAK</sequence>
<dbReference type="InterPro" id="IPR033248">
    <property type="entry name" value="Transketolase_C"/>
</dbReference>
<dbReference type="SUPFAM" id="SSF52922">
    <property type="entry name" value="TK C-terminal domain-like"/>
    <property type="match status" value="1"/>
</dbReference>
<protein>
    <submittedName>
        <fullName evidence="5">Transketolase C-terminal domain-containing protein</fullName>
    </submittedName>
</protein>
<evidence type="ECO:0000313" key="6">
    <source>
        <dbReference type="Proteomes" id="UP001221217"/>
    </source>
</evidence>
<dbReference type="Proteomes" id="UP001221217">
    <property type="component" value="Unassembled WGS sequence"/>
</dbReference>
<organism evidence="5 6">
    <name type="scientific">Candidatus Thalassospirochaeta sargassi</name>
    <dbReference type="NCBI Taxonomy" id="3119039"/>
    <lineage>
        <taxon>Bacteria</taxon>
        <taxon>Pseudomonadati</taxon>
        <taxon>Spirochaetota</taxon>
        <taxon>Spirochaetia</taxon>
        <taxon>Spirochaetales</taxon>
        <taxon>Spirochaetaceae</taxon>
        <taxon>Candidatus Thalassospirochaeta</taxon>
    </lineage>
</organism>
<dbReference type="CDD" id="cd07033">
    <property type="entry name" value="TPP_PYR_DXS_TK_like"/>
    <property type="match status" value="1"/>
</dbReference>
<comment type="similarity">
    <text evidence="2">Belongs to the transketolase family.</text>
</comment>
<reference evidence="5 6" key="1">
    <citation type="submission" date="2022-12" db="EMBL/GenBank/DDBJ databases">
        <title>Metagenome assembled genome from gulf of manar.</title>
        <authorList>
            <person name="Kohli P."/>
            <person name="Pk S."/>
            <person name="Venkata Ramana C."/>
            <person name="Sasikala C."/>
        </authorList>
    </citation>
    <scope>NUCLEOTIDE SEQUENCE [LARGE SCALE GENOMIC DNA]</scope>
    <source>
        <strain evidence="5">JB008</strain>
    </source>
</reference>
<dbReference type="AlphaFoldDB" id="A0AAJ1MNE3"/>
<evidence type="ECO:0000256" key="3">
    <source>
        <dbReference type="ARBA" id="ARBA00023052"/>
    </source>
</evidence>
<dbReference type="Pfam" id="PF02780">
    <property type="entry name" value="Transketolase_C"/>
    <property type="match status" value="1"/>
</dbReference>
<dbReference type="Pfam" id="PF02779">
    <property type="entry name" value="Transket_pyr"/>
    <property type="match status" value="1"/>
</dbReference>
<dbReference type="PANTHER" id="PTHR43825">
    <property type="entry name" value="PYRUVATE DEHYDROGENASE E1 COMPONENT"/>
    <property type="match status" value="1"/>
</dbReference>
<dbReference type="SMART" id="SM00861">
    <property type="entry name" value="Transket_pyr"/>
    <property type="match status" value="1"/>
</dbReference>
<dbReference type="InterPro" id="IPR005475">
    <property type="entry name" value="Transketolase-like_Pyr-bd"/>
</dbReference>
<dbReference type="InterPro" id="IPR051157">
    <property type="entry name" value="PDH/Transketolase"/>
</dbReference>
<evidence type="ECO:0000256" key="2">
    <source>
        <dbReference type="ARBA" id="ARBA00007131"/>
    </source>
</evidence>
<feature type="domain" description="Transketolase-like pyrimidine-binding" evidence="4">
    <location>
        <begin position="6"/>
        <end position="171"/>
    </location>
</feature>
<keyword evidence="3" id="KW-0786">Thiamine pyrophosphate</keyword>
<dbReference type="EMBL" id="JAQQAL010000030">
    <property type="protein sequence ID" value="MDC7227660.1"/>
    <property type="molecule type" value="Genomic_DNA"/>
</dbReference>
<evidence type="ECO:0000256" key="1">
    <source>
        <dbReference type="ARBA" id="ARBA00001964"/>
    </source>
</evidence>
<dbReference type="InterPro" id="IPR029061">
    <property type="entry name" value="THDP-binding"/>
</dbReference>
<evidence type="ECO:0000259" key="4">
    <source>
        <dbReference type="SMART" id="SM00861"/>
    </source>
</evidence>
<gene>
    <name evidence="5" type="ORF">PQJ61_12920</name>
</gene>
<evidence type="ECO:0000313" key="5">
    <source>
        <dbReference type="EMBL" id="MDC7227660.1"/>
    </source>
</evidence>
<dbReference type="FunFam" id="3.40.50.970:FF:000129">
    <property type="entry name" value="Transketolase"/>
    <property type="match status" value="1"/>
</dbReference>
<dbReference type="Gene3D" id="3.40.50.920">
    <property type="match status" value="1"/>
</dbReference>
<comment type="cofactor">
    <cofactor evidence="1">
        <name>thiamine diphosphate</name>
        <dbReference type="ChEBI" id="CHEBI:58937"/>
    </cofactor>
</comment>
<name>A0AAJ1MNE3_9SPIO</name>
<proteinExistence type="inferred from homology"/>
<comment type="caution">
    <text evidence="5">The sequence shown here is derived from an EMBL/GenBank/DDBJ whole genome shotgun (WGS) entry which is preliminary data.</text>
</comment>
<dbReference type="SUPFAM" id="SSF52518">
    <property type="entry name" value="Thiamin diphosphate-binding fold (THDP-binding)"/>
    <property type="match status" value="1"/>
</dbReference>
<accession>A0AAJ1MNE3</accession>